<dbReference type="InterPro" id="IPR000086">
    <property type="entry name" value="NUDIX_hydrolase_dom"/>
</dbReference>
<reference evidence="4 5" key="1">
    <citation type="submission" date="2018-03" db="EMBL/GenBank/DDBJ databases">
        <title>Genomic Encyclopedia of Archaeal and Bacterial Type Strains, Phase II (KMG-II): from individual species to whole genera.</title>
        <authorList>
            <person name="Goeker M."/>
        </authorList>
    </citation>
    <scope>NUCLEOTIDE SEQUENCE [LARGE SCALE GENOMIC DNA]</scope>
    <source>
        <strain evidence="4 5">ATCC BAA-1496</strain>
    </source>
</reference>
<comment type="caution">
    <text evidence="4">The sequence shown here is derived from an EMBL/GenBank/DDBJ whole genome shotgun (WGS) entry which is preliminary data.</text>
</comment>
<comment type="cofactor">
    <cofactor evidence="1">
        <name>Mg(2+)</name>
        <dbReference type="ChEBI" id="CHEBI:18420"/>
    </cofactor>
</comment>
<feature type="domain" description="Nudix hydrolase" evidence="3">
    <location>
        <begin position="87"/>
        <end position="227"/>
    </location>
</feature>
<dbReference type="EMBL" id="PVTI01000008">
    <property type="protein sequence ID" value="PRY60065.1"/>
    <property type="molecule type" value="Genomic_DNA"/>
</dbReference>
<dbReference type="GO" id="GO:0016787">
    <property type="term" value="F:hydrolase activity"/>
    <property type="evidence" value="ECO:0007669"/>
    <property type="project" value="UniProtKB-KW"/>
</dbReference>
<dbReference type="OrthoDB" id="9804442at2"/>
<proteinExistence type="predicted"/>
<dbReference type="SUPFAM" id="SSF55811">
    <property type="entry name" value="Nudix"/>
    <property type="match status" value="1"/>
</dbReference>
<evidence type="ECO:0000313" key="5">
    <source>
        <dbReference type="Proteomes" id="UP000237822"/>
    </source>
</evidence>
<dbReference type="PANTHER" id="PTHR43046:SF14">
    <property type="entry name" value="MUTT_NUDIX FAMILY PROTEIN"/>
    <property type="match status" value="1"/>
</dbReference>
<dbReference type="InterPro" id="IPR015797">
    <property type="entry name" value="NUDIX_hydrolase-like_dom_sf"/>
</dbReference>
<dbReference type="CDD" id="cd02883">
    <property type="entry name" value="NUDIX_Hydrolase"/>
    <property type="match status" value="1"/>
</dbReference>
<evidence type="ECO:0000313" key="4">
    <source>
        <dbReference type="EMBL" id="PRY60065.1"/>
    </source>
</evidence>
<evidence type="ECO:0000256" key="2">
    <source>
        <dbReference type="ARBA" id="ARBA00022801"/>
    </source>
</evidence>
<evidence type="ECO:0000256" key="1">
    <source>
        <dbReference type="ARBA" id="ARBA00001946"/>
    </source>
</evidence>
<keyword evidence="5" id="KW-1185">Reference proteome</keyword>
<sequence length="230" mass="24514">MIEVVARDGDREVARFALAHGADPTAQLARLGWTGSPRSAVRTSSDDLRITYAVRAAAARPAPHEVDRSVEVPRDDDLTAADLANVVPHQRIAAYAVVRSSRGILLTELSSRTNAAGMWNLPGGGLDPGEEPVDAVVREVHEETSQHVVDVRLSSVATRHWVGRAPHGRAEDFHAVRLFHTARCLEPSDPVILDVGGSTSAARWVDETELASLPLASSVPEALAVAGVPV</sequence>
<dbReference type="Pfam" id="PF00293">
    <property type="entry name" value="NUDIX"/>
    <property type="match status" value="1"/>
</dbReference>
<dbReference type="InterPro" id="IPR020476">
    <property type="entry name" value="Nudix_hydrolase"/>
</dbReference>
<evidence type="ECO:0000259" key="3">
    <source>
        <dbReference type="PROSITE" id="PS51462"/>
    </source>
</evidence>
<dbReference type="Gene3D" id="3.90.79.10">
    <property type="entry name" value="Nucleoside Triphosphate Pyrophosphohydrolase"/>
    <property type="match status" value="1"/>
</dbReference>
<name>A0A2T0UQ56_9MICO</name>
<dbReference type="PRINTS" id="PR00502">
    <property type="entry name" value="NUDIXFAMILY"/>
</dbReference>
<dbReference type="PROSITE" id="PS51462">
    <property type="entry name" value="NUDIX"/>
    <property type="match status" value="1"/>
</dbReference>
<gene>
    <name evidence="4" type="ORF">BCF74_1089</name>
</gene>
<protein>
    <submittedName>
        <fullName evidence="4">ADP-ribose pyrophosphatase YjhB (NUDIX family)</fullName>
    </submittedName>
</protein>
<organism evidence="4 5">
    <name type="scientific">Knoellia remsis</name>
    <dbReference type="NCBI Taxonomy" id="407159"/>
    <lineage>
        <taxon>Bacteria</taxon>
        <taxon>Bacillati</taxon>
        <taxon>Actinomycetota</taxon>
        <taxon>Actinomycetes</taxon>
        <taxon>Micrococcales</taxon>
        <taxon>Intrasporangiaceae</taxon>
        <taxon>Knoellia</taxon>
    </lineage>
</organism>
<dbReference type="Proteomes" id="UP000237822">
    <property type="component" value="Unassembled WGS sequence"/>
</dbReference>
<dbReference type="RefSeq" id="WP_106297107.1">
    <property type="nucleotide sequence ID" value="NZ_PVTI01000008.1"/>
</dbReference>
<accession>A0A2T0UQ56</accession>
<dbReference type="AlphaFoldDB" id="A0A2T0UQ56"/>
<keyword evidence="2" id="KW-0378">Hydrolase</keyword>
<dbReference type="PANTHER" id="PTHR43046">
    <property type="entry name" value="GDP-MANNOSE MANNOSYL HYDROLASE"/>
    <property type="match status" value="1"/>
</dbReference>